<name>A0AB32T677_DANRE</name>
<dbReference type="Gene3D" id="2.60.120.920">
    <property type="match status" value="1"/>
</dbReference>
<evidence type="ECO:0000259" key="10">
    <source>
        <dbReference type="PROSITE" id="PS50188"/>
    </source>
</evidence>
<evidence type="ECO:0000256" key="5">
    <source>
        <dbReference type="ARBA" id="ARBA00022859"/>
    </source>
</evidence>
<feature type="domain" description="B box-type" evidence="9">
    <location>
        <begin position="144"/>
        <end position="184"/>
    </location>
</feature>
<evidence type="ECO:0000256" key="3">
    <source>
        <dbReference type="ARBA" id="ARBA00022771"/>
    </source>
</evidence>
<evidence type="ECO:0000256" key="4">
    <source>
        <dbReference type="ARBA" id="ARBA00022833"/>
    </source>
</evidence>
<dbReference type="SMART" id="SM00589">
    <property type="entry name" value="PRY"/>
    <property type="match status" value="1"/>
</dbReference>
<proteinExistence type="predicted"/>
<evidence type="ECO:0000256" key="7">
    <source>
        <dbReference type="SAM" id="Coils"/>
    </source>
</evidence>
<dbReference type="GO" id="GO:0045087">
    <property type="term" value="P:innate immune response"/>
    <property type="evidence" value="ECO:0007669"/>
    <property type="project" value="UniProtKB-KW"/>
</dbReference>
<feature type="coiled-coil region" evidence="7">
    <location>
        <begin position="188"/>
        <end position="226"/>
    </location>
</feature>
<organism evidence="11 12">
    <name type="scientific">Danio rerio</name>
    <name type="common">Zebrafish</name>
    <name type="synonym">Brachydanio rerio</name>
    <dbReference type="NCBI Taxonomy" id="7955"/>
    <lineage>
        <taxon>Eukaryota</taxon>
        <taxon>Metazoa</taxon>
        <taxon>Chordata</taxon>
        <taxon>Craniata</taxon>
        <taxon>Vertebrata</taxon>
        <taxon>Euteleostomi</taxon>
        <taxon>Actinopterygii</taxon>
        <taxon>Neopterygii</taxon>
        <taxon>Teleostei</taxon>
        <taxon>Ostariophysi</taxon>
        <taxon>Cypriniformes</taxon>
        <taxon>Danionidae</taxon>
        <taxon>Danioninae</taxon>
        <taxon>Danio</taxon>
    </lineage>
</organism>
<dbReference type="SMART" id="SM00336">
    <property type="entry name" value="BBOX"/>
    <property type="match status" value="1"/>
</dbReference>
<dbReference type="AlphaFoldDB" id="A0AB32T677"/>
<sequence>MAEASVSEEQFVCPVCLDLLKDPVTIPCGHSYCMSCITEFWDQKSIYSCPQCRQTYKPRPVLGKNTMLAEVVEQLKKTRLQTDVPAVSFITPGDVKCDVCTGKKSKAVKSCLVCLESYCLTHFEHHEEFHSGKRHKVTDAIGHLQQMMCREHNKILEVFCNTDQQYICVLCVMDKHRNHHTVSAVAKMAENESRLKEKQRAIKERTEQKQKAIKQLREAIESHKRSTQTTVEDCTRVFTELICFIKRSCSELTEQIRDQERAAVSRAEGLMERLKQEIDHLKRTNTELEQLSHTDCNHIRFLQNLKSLSAVPDFTDNLTFDFFFSFNGVRKSVCHLKQKMEAFCKEERKKISVTHSDIVPKTREEFLLYSHQLTLDPNTAHRNLCLSEGNRAVTYTATPQPHPDHPDRFDKCFQVLGKESVCGRCYWEVEWNNSVQISVSYKSISRKGHSKENRFGCNDQSWSLFCSSLNFVFWHNSEVIELPVPSSSCRIGVFVDHNAGTLTFYSVSDTVRHIYRVRTTFTKPLYLGFVVGYESSVKLC</sequence>
<dbReference type="PROSITE" id="PS00518">
    <property type="entry name" value="ZF_RING_1"/>
    <property type="match status" value="1"/>
</dbReference>
<dbReference type="Pfam" id="PF00622">
    <property type="entry name" value="SPRY"/>
    <property type="match status" value="1"/>
</dbReference>
<dbReference type="InterPro" id="IPR000315">
    <property type="entry name" value="Znf_B-box"/>
</dbReference>
<dbReference type="ZFIN" id="ZDB-GENE-070424-161">
    <property type="gene designation" value="ftr55"/>
</dbReference>
<evidence type="ECO:0000313" key="11">
    <source>
        <dbReference type="Proteomes" id="UP000000437"/>
    </source>
</evidence>
<dbReference type="InterPro" id="IPR051051">
    <property type="entry name" value="E3_ubiq-ligase_TRIM/RNF"/>
</dbReference>
<dbReference type="SUPFAM" id="SSF57845">
    <property type="entry name" value="B-box zinc-binding domain"/>
    <property type="match status" value="1"/>
</dbReference>
<dbReference type="Proteomes" id="UP000000437">
    <property type="component" value="Chromosome 19"/>
</dbReference>
<accession>A0AB32T677</accession>
<dbReference type="GO" id="GO:0005737">
    <property type="term" value="C:cytoplasm"/>
    <property type="evidence" value="ECO:0007669"/>
    <property type="project" value="UniProtKB-ARBA"/>
</dbReference>
<evidence type="ECO:0000256" key="2">
    <source>
        <dbReference type="ARBA" id="ARBA00022723"/>
    </source>
</evidence>
<dbReference type="InterPro" id="IPR001870">
    <property type="entry name" value="B30.2/SPRY"/>
</dbReference>
<dbReference type="SUPFAM" id="SSF57850">
    <property type="entry name" value="RING/U-box"/>
    <property type="match status" value="1"/>
</dbReference>
<protein>
    <submittedName>
        <fullName evidence="12">E3 ubiquitin/ISG15 ligase TRIM25 isoform X1</fullName>
    </submittedName>
</protein>
<dbReference type="GeneID" id="569296"/>
<feature type="domain" description="B30.2/SPRY" evidence="10">
    <location>
        <begin position="353"/>
        <end position="540"/>
    </location>
</feature>
<keyword evidence="1" id="KW-0399">Innate immunity</keyword>
<keyword evidence="4" id="KW-0862">Zinc</keyword>
<keyword evidence="3 6" id="KW-0863">Zinc-finger</keyword>
<dbReference type="InterPro" id="IPR058030">
    <property type="entry name" value="TRIM8/14/16/25/29/45/65_CC"/>
</dbReference>
<dbReference type="PROSITE" id="PS50089">
    <property type="entry name" value="ZF_RING_2"/>
    <property type="match status" value="1"/>
</dbReference>
<dbReference type="InterPro" id="IPR006574">
    <property type="entry name" value="PRY"/>
</dbReference>
<keyword evidence="2" id="KW-0479">Metal-binding</keyword>
<dbReference type="Pfam" id="PF15227">
    <property type="entry name" value="zf-C3HC4_4"/>
    <property type="match status" value="1"/>
</dbReference>
<evidence type="ECO:0000256" key="6">
    <source>
        <dbReference type="PROSITE-ProRule" id="PRU00024"/>
    </source>
</evidence>
<dbReference type="PANTHER" id="PTHR25465">
    <property type="entry name" value="B-BOX DOMAIN CONTAINING"/>
    <property type="match status" value="1"/>
</dbReference>
<keyword evidence="11" id="KW-1185">Reference proteome</keyword>
<dbReference type="InterPro" id="IPR001841">
    <property type="entry name" value="Znf_RING"/>
</dbReference>
<dbReference type="Pfam" id="PF25600">
    <property type="entry name" value="TRIM_CC"/>
    <property type="match status" value="1"/>
</dbReference>
<dbReference type="InterPro" id="IPR043136">
    <property type="entry name" value="B30.2/SPRY_sf"/>
</dbReference>
<keyword evidence="12" id="KW-0436">Ligase</keyword>
<dbReference type="Pfam" id="PF13765">
    <property type="entry name" value="PRY"/>
    <property type="match status" value="1"/>
</dbReference>
<dbReference type="SMART" id="SM00449">
    <property type="entry name" value="SPRY"/>
    <property type="match status" value="1"/>
</dbReference>
<dbReference type="PROSITE" id="PS50188">
    <property type="entry name" value="B302_SPRY"/>
    <property type="match status" value="1"/>
</dbReference>
<dbReference type="KEGG" id="dre:569296"/>
<dbReference type="InterPro" id="IPR013320">
    <property type="entry name" value="ConA-like_dom_sf"/>
</dbReference>
<dbReference type="PRINTS" id="PR01407">
    <property type="entry name" value="BUTYPHLNCDUF"/>
</dbReference>
<feature type="domain" description="RING-type" evidence="8">
    <location>
        <begin position="13"/>
        <end position="53"/>
    </location>
</feature>
<gene>
    <name evidence="12 13" type="primary">ftr55</name>
</gene>
<dbReference type="SUPFAM" id="SSF49899">
    <property type="entry name" value="Concanavalin A-like lectins/glucanases"/>
    <property type="match status" value="1"/>
</dbReference>
<dbReference type="CDD" id="cd19769">
    <property type="entry name" value="Bbox2_TRIM16-like"/>
    <property type="match status" value="1"/>
</dbReference>
<keyword evidence="7" id="KW-0175">Coiled coil</keyword>
<dbReference type="Pfam" id="PF00643">
    <property type="entry name" value="zf-B_box"/>
    <property type="match status" value="1"/>
</dbReference>
<dbReference type="PROSITE" id="PS50119">
    <property type="entry name" value="ZF_BBOX"/>
    <property type="match status" value="1"/>
</dbReference>
<feature type="coiled-coil region" evidence="7">
    <location>
        <begin position="257"/>
        <end position="294"/>
    </location>
</feature>
<keyword evidence="5" id="KW-0391">Immunity</keyword>
<dbReference type="AGR" id="ZFIN:ZDB-GENE-070424-161"/>
<evidence type="ECO:0000259" key="9">
    <source>
        <dbReference type="PROSITE" id="PS50119"/>
    </source>
</evidence>
<dbReference type="SMART" id="SM00184">
    <property type="entry name" value="RING"/>
    <property type="match status" value="1"/>
</dbReference>
<dbReference type="InterPro" id="IPR013083">
    <property type="entry name" value="Znf_RING/FYVE/PHD"/>
</dbReference>
<dbReference type="InterPro" id="IPR003877">
    <property type="entry name" value="SPRY_dom"/>
</dbReference>
<evidence type="ECO:0000259" key="8">
    <source>
        <dbReference type="PROSITE" id="PS50089"/>
    </source>
</evidence>
<evidence type="ECO:0000313" key="12">
    <source>
        <dbReference type="RefSeq" id="XP_068071364.1"/>
    </source>
</evidence>
<dbReference type="InterPro" id="IPR003879">
    <property type="entry name" value="Butyrophylin_SPRY"/>
</dbReference>
<dbReference type="CDD" id="cd16040">
    <property type="entry name" value="SPRY_PRY_SNTX"/>
    <property type="match status" value="1"/>
</dbReference>
<dbReference type="InterPro" id="IPR017907">
    <property type="entry name" value="Znf_RING_CS"/>
</dbReference>
<evidence type="ECO:0000256" key="1">
    <source>
        <dbReference type="ARBA" id="ARBA00022588"/>
    </source>
</evidence>
<reference evidence="12" key="1">
    <citation type="submission" date="2025-08" db="UniProtKB">
        <authorList>
            <consortium name="RefSeq"/>
        </authorList>
    </citation>
    <scope>IDENTIFICATION</scope>
    <source>
        <strain evidence="12">Tuebingen</strain>
        <tissue evidence="12">Fibroblasts and whole tissue</tissue>
    </source>
</reference>
<dbReference type="PANTHER" id="PTHR25465:SF5">
    <property type="entry name" value="E3 UBIQUITIN_ISG15 LIGASE TRIM25-RELATED"/>
    <property type="match status" value="1"/>
</dbReference>
<evidence type="ECO:0000313" key="13">
    <source>
        <dbReference type="ZFIN" id="ZDB-GENE-070424-161"/>
    </source>
</evidence>
<dbReference type="CTD" id="569296"/>
<dbReference type="Gene3D" id="3.30.40.10">
    <property type="entry name" value="Zinc/RING finger domain, C3HC4 (zinc finger)"/>
    <property type="match status" value="1"/>
</dbReference>
<dbReference type="RefSeq" id="XP_068071364.1">
    <property type="nucleotide sequence ID" value="XM_068215263.2"/>
</dbReference>
<dbReference type="Gene3D" id="4.10.830.40">
    <property type="match status" value="1"/>
</dbReference>
<dbReference type="GO" id="GO:0008270">
    <property type="term" value="F:zinc ion binding"/>
    <property type="evidence" value="ECO:0007669"/>
    <property type="project" value="UniProtKB-KW"/>
</dbReference>
<dbReference type="Gene3D" id="3.30.160.60">
    <property type="entry name" value="Classic Zinc Finger"/>
    <property type="match status" value="1"/>
</dbReference>
<dbReference type="GO" id="GO:0016874">
    <property type="term" value="F:ligase activity"/>
    <property type="evidence" value="ECO:0007669"/>
    <property type="project" value="UniProtKB-KW"/>
</dbReference>